<protein>
    <submittedName>
        <fullName evidence="2">Transposase (ISmav2)</fullName>
    </submittedName>
</protein>
<name>A0ABR5RMI4_9GAMM</name>
<dbReference type="Gene3D" id="3.30.420.10">
    <property type="entry name" value="Ribonuclease H-like superfamily/Ribonuclease H"/>
    <property type="match status" value="1"/>
</dbReference>
<comment type="caution">
    <text evidence="2">The sequence shown here is derived from an EMBL/GenBank/DDBJ whole genome shotgun (WGS) entry which is preliminary data.</text>
</comment>
<evidence type="ECO:0000259" key="1">
    <source>
        <dbReference type="Pfam" id="PF13683"/>
    </source>
</evidence>
<dbReference type="InterPro" id="IPR036397">
    <property type="entry name" value="RNaseH_sf"/>
</dbReference>
<evidence type="ECO:0000313" key="3">
    <source>
        <dbReference type="Proteomes" id="UP000054639"/>
    </source>
</evidence>
<accession>A0ABR5RMI4</accession>
<keyword evidence="3" id="KW-1185">Reference proteome</keyword>
<dbReference type="Pfam" id="PF13683">
    <property type="entry name" value="rve_3"/>
    <property type="match status" value="1"/>
</dbReference>
<feature type="domain" description="Integrase catalytic" evidence="1">
    <location>
        <begin position="12"/>
        <end position="70"/>
    </location>
</feature>
<gene>
    <name evidence="2" type="ORF">Lqua_1599</name>
</gene>
<sequence>LSRLSVWLIKLGIVPERIRPGHPEENGRHERMHLTLKKETASPPQWDQKEQQYTFDLFKKMFNEERPPEGIEFKKACMAI</sequence>
<dbReference type="Proteomes" id="UP000054639">
    <property type="component" value="Unassembled WGS sequence"/>
</dbReference>
<proteinExistence type="predicted"/>
<dbReference type="SUPFAM" id="SSF53098">
    <property type="entry name" value="Ribonuclease H-like"/>
    <property type="match status" value="1"/>
</dbReference>
<evidence type="ECO:0000313" key="2">
    <source>
        <dbReference type="EMBL" id="KTD49928.1"/>
    </source>
</evidence>
<dbReference type="InterPro" id="IPR012337">
    <property type="entry name" value="RNaseH-like_sf"/>
</dbReference>
<dbReference type="RefSeq" id="WP_157076132.1">
    <property type="nucleotide sequence ID" value="NZ_LNYR01000014.1"/>
</dbReference>
<organism evidence="2 3">
    <name type="scientific">Legionella quateirensis</name>
    <dbReference type="NCBI Taxonomy" id="45072"/>
    <lineage>
        <taxon>Bacteria</taxon>
        <taxon>Pseudomonadati</taxon>
        <taxon>Pseudomonadota</taxon>
        <taxon>Gammaproteobacteria</taxon>
        <taxon>Legionellales</taxon>
        <taxon>Legionellaceae</taxon>
        <taxon>Legionella</taxon>
    </lineage>
</organism>
<dbReference type="InterPro" id="IPR001584">
    <property type="entry name" value="Integrase_cat-core"/>
</dbReference>
<feature type="non-terminal residue" evidence="2">
    <location>
        <position position="1"/>
    </location>
</feature>
<reference evidence="2 3" key="1">
    <citation type="submission" date="2015-11" db="EMBL/GenBank/DDBJ databases">
        <title>Genomic analysis of 38 Legionella species identifies large and diverse effector repertoires.</title>
        <authorList>
            <person name="Burstein D."/>
            <person name="Amaro F."/>
            <person name="Zusman T."/>
            <person name="Lifshitz Z."/>
            <person name="Cohen O."/>
            <person name="Gilbert J.A."/>
            <person name="Pupko T."/>
            <person name="Shuman H.A."/>
            <person name="Segal G."/>
        </authorList>
    </citation>
    <scope>NUCLEOTIDE SEQUENCE [LARGE SCALE GENOMIC DNA]</scope>
    <source>
        <strain evidence="2 3">ATCC 49507</strain>
    </source>
</reference>
<dbReference type="EMBL" id="LNYR01000014">
    <property type="protein sequence ID" value="KTD49928.1"/>
    <property type="molecule type" value="Genomic_DNA"/>
</dbReference>